<dbReference type="PANTHER" id="PTHR31630:SF6">
    <property type="entry name" value="PHYTANOYL-COA DIOXYGENASE-RELATED"/>
    <property type="match status" value="1"/>
</dbReference>
<dbReference type="EMBL" id="SSHJ02000005">
    <property type="protein sequence ID" value="MFN0255285.1"/>
    <property type="molecule type" value="Genomic_DNA"/>
</dbReference>
<evidence type="ECO:0000313" key="1">
    <source>
        <dbReference type="EMBL" id="MFN0255285.1"/>
    </source>
</evidence>
<dbReference type="RefSeq" id="WP_138722398.1">
    <property type="nucleotide sequence ID" value="NZ_SSHJ02000005.1"/>
</dbReference>
<reference evidence="1 2" key="1">
    <citation type="submission" date="2024-12" db="EMBL/GenBank/DDBJ databases">
        <authorList>
            <person name="Hu S."/>
        </authorList>
    </citation>
    <scope>NUCLEOTIDE SEQUENCE [LARGE SCALE GENOMIC DNA]</scope>
    <source>
        <strain evidence="1 2">THG-T11</strain>
    </source>
</reference>
<dbReference type="PANTHER" id="PTHR31630">
    <property type="entry name" value="PHYTANOYL-COA DIOXYGENASE-RELATED-RELATED"/>
    <property type="match status" value="1"/>
</dbReference>
<dbReference type="Proteomes" id="UP001517247">
    <property type="component" value="Unassembled WGS sequence"/>
</dbReference>
<accession>A0ABW9J584</accession>
<dbReference type="Gene3D" id="2.60.120.620">
    <property type="entry name" value="q2cbj1_9rhob like domain"/>
    <property type="match status" value="1"/>
</dbReference>
<sequence>MNNAPNDFQFLSIYRSKRNPQNLNSKDEPDFLAAESYFLNTFEIGLFEVYNFLYQDCKSDTHFEDWLINLKGVGFYQEKKNLFNKWYQGKQALANEKYERQFLSEDQIHFWETNGYLQLGEFIAKDDCDEVVALICETLSIDLTDSKTWYPKHDLLQGLMLQLYQGAAIEKIRKNSRLFDAFADLYETKQLIANSEKVSYNPPETKSFHFMGSPLHWDIDFGKGPRYYIQGLVYLNDVPADRGAFCLVPGFHKKIDAVLENENPEVAITKILETEKVAYLGGKKGDVILWLEALPHAASPNHSNLPRFVQYVSFLKV</sequence>
<dbReference type="SUPFAM" id="SSF51197">
    <property type="entry name" value="Clavaminate synthase-like"/>
    <property type="match status" value="1"/>
</dbReference>
<keyword evidence="2" id="KW-1185">Reference proteome</keyword>
<keyword evidence="1" id="KW-0223">Dioxygenase</keyword>
<dbReference type="Pfam" id="PF05721">
    <property type="entry name" value="PhyH"/>
    <property type="match status" value="1"/>
</dbReference>
<keyword evidence="1" id="KW-0560">Oxidoreductase</keyword>
<gene>
    <name evidence="1" type="ORF">E6A44_006855</name>
</gene>
<dbReference type="GO" id="GO:0051213">
    <property type="term" value="F:dioxygenase activity"/>
    <property type="evidence" value="ECO:0007669"/>
    <property type="project" value="UniProtKB-KW"/>
</dbReference>
<dbReference type="InterPro" id="IPR008775">
    <property type="entry name" value="Phytyl_CoA_dOase-like"/>
</dbReference>
<evidence type="ECO:0000313" key="2">
    <source>
        <dbReference type="Proteomes" id="UP001517247"/>
    </source>
</evidence>
<protein>
    <submittedName>
        <fullName evidence="1">Phytanoyl-CoA dioxygenase family protein</fullName>
    </submittedName>
</protein>
<organism evidence="1 2">
    <name type="scientific">Pedobacter ureilyticus</name>
    <dbReference type="NCBI Taxonomy" id="1393051"/>
    <lineage>
        <taxon>Bacteria</taxon>
        <taxon>Pseudomonadati</taxon>
        <taxon>Bacteroidota</taxon>
        <taxon>Sphingobacteriia</taxon>
        <taxon>Sphingobacteriales</taxon>
        <taxon>Sphingobacteriaceae</taxon>
        <taxon>Pedobacter</taxon>
    </lineage>
</organism>
<proteinExistence type="predicted"/>
<comment type="caution">
    <text evidence="1">The sequence shown here is derived from an EMBL/GenBank/DDBJ whole genome shotgun (WGS) entry which is preliminary data.</text>
</comment>
<name>A0ABW9J584_9SPHI</name>